<proteinExistence type="predicted"/>
<reference evidence="1" key="1">
    <citation type="journal article" date="2014" name="Front. Microbiol.">
        <title>High frequency of phylogenetically diverse reductive dehalogenase-homologous genes in deep subseafloor sedimentary metagenomes.</title>
        <authorList>
            <person name="Kawai M."/>
            <person name="Futagami T."/>
            <person name="Toyoda A."/>
            <person name="Takaki Y."/>
            <person name="Nishi S."/>
            <person name="Hori S."/>
            <person name="Arai W."/>
            <person name="Tsubouchi T."/>
            <person name="Morono Y."/>
            <person name="Uchiyama I."/>
            <person name="Ito T."/>
            <person name="Fujiyama A."/>
            <person name="Inagaki F."/>
            <person name="Takami H."/>
        </authorList>
    </citation>
    <scope>NUCLEOTIDE SEQUENCE</scope>
    <source>
        <strain evidence="1">Expedition CK06-06</strain>
    </source>
</reference>
<organism evidence="1">
    <name type="scientific">marine sediment metagenome</name>
    <dbReference type="NCBI Taxonomy" id="412755"/>
    <lineage>
        <taxon>unclassified sequences</taxon>
        <taxon>metagenomes</taxon>
        <taxon>ecological metagenomes</taxon>
    </lineage>
</organism>
<evidence type="ECO:0000313" key="1">
    <source>
        <dbReference type="EMBL" id="GAG06549.1"/>
    </source>
</evidence>
<dbReference type="AlphaFoldDB" id="X0UL75"/>
<dbReference type="EMBL" id="BARS01020377">
    <property type="protein sequence ID" value="GAG06549.1"/>
    <property type="molecule type" value="Genomic_DNA"/>
</dbReference>
<dbReference type="Gene3D" id="3.20.20.410">
    <property type="entry name" value="Protein of unknown function UPF0759"/>
    <property type="match status" value="1"/>
</dbReference>
<dbReference type="SUPFAM" id="SSF117396">
    <property type="entry name" value="TM1631-like"/>
    <property type="match status" value="1"/>
</dbReference>
<comment type="caution">
    <text evidence="1">The sequence shown here is derived from an EMBL/GenBank/DDBJ whole genome shotgun (WGS) entry which is preliminary data.</text>
</comment>
<evidence type="ECO:0008006" key="2">
    <source>
        <dbReference type="Google" id="ProtNLM"/>
    </source>
</evidence>
<sequence>TPQEISEWLPKIQKLDSVAEKTFIFANNHWRGQAVSTIRQLRVMLD</sequence>
<accession>X0UL75</accession>
<gene>
    <name evidence="1" type="ORF">S01H1_32862</name>
</gene>
<feature type="non-terminal residue" evidence="1">
    <location>
        <position position="1"/>
    </location>
</feature>
<protein>
    <recommendedName>
        <fullName evidence="2">DUF72 domain-containing protein</fullName>
    </recommendedName>
</protein>
<name>X0UL75_9ZZZZ</name>
<dbReference type="InterPro" id="IPR036520">
    <property type="entry name" value="UPF0759_sf"/>
</dbReference>